<accession>A0A218XN34</accession>
<dbReference type="SUPFAM" id="SSF49870">
    <property type="entry name" value="Osmotin, thaumatin-like protein"/>
    <property type="match status" value="1"/>
</dbReference>
<proteinExistence type="predicted"/>
<comment type="caution">
    <text evidence="1">The sequence shown here is derived from an EMBL/GenBank/DDBJ whole genome shotgun (WGS) entry which is preliminary data.</text>
</comment>
<evidence type="ECO:0000313" key="2">
    <source>
        <dbReference type="Proteomes" id="UP000197138"/>
    </source>
</evidence>
<sequence>MLASSSTEDFYNINIGDGYKIVVKPTIGVGDCQVAGCHNNLDKNCPLELRLVEGLIGRVVVHVRPSTPHSLFDCTLLIEKEKEKSLKHYVLNFFVPK</sequence>
<dbReference type="AlphaFoldDB" id="A0A218XN34"/>
<dbReference type="Pfam" id="PF00314">
    <property type="entry name" value="Thaumatin"/>
    <property type="match status" value="1"/>
</dbReference>
<name>A0A218XN34_PUNGR</name>
<dbReference type="Gene3D" id="2.60.110.10">
    <property type="entry name" value="Thaumatin"/>
    <property type="match status" value="1"/>
</dbReference>
<reference evidence="2" key="1">
    <citation type="journal article" date="2017" name="Plant J.">
        <title>The pomegranate (Punica granatum L.) genome and the genomics of punicalagin biosynthesis.</title>
        <authorList>
            <person name="Qin G."/>
            <person name="Xu C."/>
            <person name="Ming R."/>
            <person name="Tang H."/>
            <person name="Guyot R."/>
            <person name="Kramer E.M."/>
            <person name="Hu Y."/>
            <person name="Yi X."/>
            <person name="Qi Y."/>
            <person name="Xu X."/>
            <person name="Gao Z."/>
            <person name="Pan H."/>
            <person name="Jian J."/>
            <person name="Tian Y."/>
            <person name="Yue Z."/>
            <person name="Xu Y."/>
        </authorList>
    </citation>
    <scope>NUCLEOTIDE SEQUENCE [LARGE SCALE GENOMIC DNA]</scope>
    <source>
        <strain evidence="2">cv. Dabenzi</strain>
    </source>
</reference>
<dbReference type="EMBL" id="MTKT01001090">
    <property type="protein sequence ID" value="OWM86210.1"/>
    <property type="molecule type" value="Genomic_DNA"/>
</dbReference>
<dbReference type="InterPro" id="IPR001938">
    <property type="entry name" value="Thaumatin"/>
</dbReference>
<gene>
    <name evidence="1" type="ORF">CDL15_Pgr011034</name>
</gene>
<evidence type="ECO:0000313" key="1">
    <source>
        <dbReference type="EMBL" id="OWM86210.1"/>
    </source>
</evidence>
<organism evidence="1 2">
    <name type="scientific">Punica granatum</name>
    <name type="common">Pomegranate</name>
    <dbReference type="NCBI Taxonomy" id="22663"/>
    <lineage>
        <taxon>Eukaryota</taxon>
        <taxon>Viridiplantae</taxon>
        <taxon>Streptophyta</taxon>
        <taxon>Embryophyta</taxon>
        <taxon>Tracheophyta</taxon>
        <taxon>Spermatophyta</taxon>
        <taxon>Magnoliopsida</taxon>
        <taxon>eudicotyledons</taxon>
        <taxon>Gunneridae</taxon>
        <taxon>Pentapetalae</taxon>
        <taxon>rosids</taxon>
        <taxon>malvids</taxon>
        <taxon>Myrtales</taxon>
        <taxon>Lythraceae</taxon>
        <taxon>Punica</taxon>
    </lineage>
</organism>
<dbReference type="Proteomes" id="UP000197138">
    <property type="component" value="Unassembled WGS sequence"/>
</dbReference>
<dbReference type="InterPro" id="IPR037176">
    <property type="entry name" value="Osmotin/thaumatin-like_sf"/>
</dbReference>
<protein>
    <submittedName>
        <fullName evidence="1">Uncharacterized protein</fullName>
    </submittedName>
</protein>